<feature type="region of interest" description="Disordered" evidence="1">
    <location>
        <begin position="180"/>
        <end position="235"/>
    </location>
</feature>
<dbReference type="Proteomes" id="UP000053372">
    <property type="component" value="Unassembled WGS sequence"/>
</dbReference>
<proteinExistence type="predicted"/>
<evidence type="ECO:0000256" key="1">
    <source>
        <dbReference type="SAM" id="MobiDB-lite"/>
    </source>
</evidence>
<feature type="region of interest" description="Disordered" evidence="1">
    <location>
        <begin position="117"/>
        <end position="159"/>
    </location>
</feature>
<feature type="region of interest" description="Disordered" evidence="1">
    <location>
        <begin position="264"/>
        <end position="295"/>
    </location>
</feature>
<name>A0A0V7ZSS4_9CYAN</name>
<accession>A0A0V7ZSS4</accession>
<protein>
    <submittedName>
        <fullName evidence="2">Uncharacterized protein</fullName>
    </submittedName>
</protein>
<dbReference type="AlphaFoldDB" id="A0A0V7ZSS4"/>
<comment type="caution">
    <text evidence="2">The sequence shown here is derived from an EMBL/GenBank/DDBJ whole genome shotgun (WGS) entry which is preliminary data.</text>
</comment>
<feature type="compositionally biased region" description="Basic and acidic residues" evidence="1">
    <location>
        <begin position="264"/>
        <end position="274"/>
    </location>
</feature>
<gene>
    <name evidence="2" type="ORF">BC008_43775</name>
</gene>
<feature type="compositionally biased region" description="Low complexity" evidence="1">
    <location>
        <begin position="180"/>
        <end position="191"/>
    </location>
</feature>
<reference evidence="2 3" key="1">
    <citation type="journal article" date="2015" name="Genome Announc.">
        <title>Draft Genome of the Euendolithic (true boring) Cyanobacterium Mastigocoleus testarum strain BC008.</title>
        <authorList>
            <person name="Guida B.S."/>
            <person name="Garcia-Pichel F."/>
        </authorList>
    </citation>
    <scope>NUCLEOTIDE SEQUENCE [LARGE SCALE GENOMIC DNA]</scope>
    <source>
        <strain evidence="2 3">BC008</strain>
    </source>
</reference>
<sequence>MILAQFQSLYPEGSIISELIQIHHDKYIVRVNVQVQGVTRITGMAAAETIEVAEDRARERALMVLKQTNPQNNSTNPAIQAQEAQGHSPHFNTKEINTQEVAVKAQLDLDRQKISQATESQTATGAIKHNQPPVPEKPMVKEVTPAKQFEPSPRELTKAQADEVLSARDEDKFTAAKSTYSYQGSSYQGSGLTANIDAPPQEINQPSLDSGSINVDSQLKFDSPLPENGVSTPDESVVQNQLPLMSSTNVQSFMSPEYSVEEERKVTASVEKKSSSTTRKKKKTEPKDSTQPKSLLDPIAEIDVEMRRLGWTREQGREHLIQTYNKRARSLLTDEQLLEFLEYLKSQPTPADPLDPGF</sequence>
<keyword evidence="3" id="KW-1185">Reference proteome</keyword>
<feature type="compositionally biased region" description="Polar residues" evidence="1">
    <location>
        <begin position="202"/>
        <end position="217"/>
    </location>
</feature>
<evidence type="ECO:0000313" key="2">
    <source>
        <dbReference type="EMBL" id="KST67680.1"/>
    </source>
</evidence>
<organism evidence="2 3">
    <name type="scientific">Mastigocoleus testarum BC008</name>
    <dbReference type="NCBI Taxonomy" id="371196"/>
    <lineage>
        <taxon>Bacteria</taxon>
        <taxon>Bacillati</taxon>
        <taxon>Cyanobacteriota</taxon>
        <taxon>Cyanophyceae</taxon>
        <taxon>Nostocales</taxon>
        <taxon>Hapalosiphonaceae</taxon>
        <taxon>Mastigocoleus</taxon>
    </lineage>
</organism>
<evidence type="ECO:0000313" key="3">
    <source>
        <dbReference type="Proteomes" id="UP000053372"/>
    </source>
</evidence>
<dbReference type="EMBL" id="LMTZ01000085">
    <property type="protein sequence ID" value="KST67680.1"/>
    <property type="molecule type" value="Genomic_DNA"/>
</dbReference>